<evidence type="ECO:0000256" key="3">
    <source>
        <dbReference type="ARBA" id="ARBA00023082"/>
    </source>
</evidence>
<name>A0A9D2M5F6_9FIRM</name>
<dbReference type="NCBIfam" id="TIGR02937">
    <property type="entry name" value="sigma70-ECF"/>
    <property type="match status" value="1"/>
</dbReference>
<feature type="domain" description="RNA polymerase sigma-70 region 2" evidence="6">
    <location>
        <begin position="11"/>
        <end position="70"/>
    </location>
</feature>
<dbReference type="InterPro" id="IPR039425">
    <property type="entry name" value="RNA_pol_sigma-70-like"/>
</dbReference>
<comment type="similarity">
    <text evidence="1">Belongs to the sigma-70 factor family. ECF subfamily.</text>
</comment>
<evidence type="ECO:0000256" key="5">
    <source>
        <dbReference type="ARBA" id="ARBA00023163"/>
    </source>
</evidence>
<keyword evidence="3" id="KW-0731">Sigma factor</keyword>
<dbReference type="Gene3D" id="1.10.1740.10">
    <property type="match status" value="1"/>
</dbReference>
<proteinExistence type="inferred from homology"/>
<evidence type="ECO:0000259" key="7">
    <source>
        <dbReference type="Pfam" id="PF08281"/>
    </source>
</evidence>
<dbReference type="InterPro" id="IPR013249">
    <property type="entry name" value="RNA_pol_sigma70_r4_t2"/>
</dbReference>
<comment type="caution">
    <text evidence="8">The sequence shown here is derived from an EMBL/GenBank/DDBJ whole genome shotgun (WGS) entry which is preliminary data.</text>
</comment>
<dbReference type="GO" id="GO:0016987">
    <property type="term" value="F:sigma factor activity"/>
    <property type="evidence" value="ECO:0007669"/>
    <property type="project" value="UniProtKB-KW"/>
</dbReference>
<dbReference type="InterPro" id="IPR007627">
    <property type="entry name" value="RNA_pol_sigma70_r2"/>
</dbReference>
<dbReference type="PANTHER" id="PTHR43133">
    <property type="entry name" value="RNA POLYMERASE ECF-TYPE SIGMA FACTO"/>
    <property type="match status" value="1"/>
</dbReference>
<gene>
    <name evidence="8" type="ORF">H9945_04735</name>
</gene>
<dbReference type="EMBL" id="DWYG01000069">
    <property type="protein sequence ID" value="HJB41786.1"/>
    <property type="molecule type" value="Genomic_DNA"/>
</dbReference>
<evidence type="ECO:0000256" key="2">
    <source>
        <dbReference type="ARBA" id="ARBA00023015"/>
    </source>
</evidence>
<keyword evidence="5" id="KW-0804">Transcription</keyword>
<evidence type="ECO:0000313" key="9">
    <source>
        <dbReference type="Proteomes" id="UP000886803"/>
    </source>
</evidence>
<evidence type="ECO:0000259" key="6">
    <source>
        <dbReference type="Pfam" id="PF04542"/>
    </source>
</evidence>
<dbReference type="SUPFAM" id="SSF88659">
    <property type="entry name" value="Sigma3 and sigma4 domains of RNA polymerase sigma factors"/>
    <property type="match status" value="1"/>
</dbReference>
<dbReference type="InterPro" id="IPR014284">
    <property type="entry name" value="RNA_pol_sigma-70_dom"/>
</dbReference>
<sequence>MAWLDLSDQYDKIYRYCFFRLRDPDLAEDLTQETFLRFYRQISYEEEGKALAYLYTIARNLCLDAVRRARPAAPLRETDPAPDPFAGAEQRIALRQAIEKLPADWQELLLLRYANDLPVGQIAALTGLSRFAVHRRIRSALAALRTMLQKEDFA</sequence>
<dbReference type="GO" id="GO:0003677">
    <property type="term" value="F:DNA binding"/>
    <property type="evidence" value="ECO:0007669"/>
    <property type="project" value="UniProtKB-KW"/>
</dbReference>
<dbReference type="InterPro" id="IPR013324">
    <property type="entry name" value="RNA_pol_sigma_r3/r4-like"/>
</dbReference>
<accession>A0A9D2M5F6</accession>
<feature type="domain" description="RNA polymerase sigma factor 70 region 4 type 2" evidence="7">
    <location>
        <begin position="92"/>
        <end position="144"/>
    </location>
</feature>
<evidence type="ECO:0000256" key="1">
    <source>
        <dbReference type="ARBA" id="ARBA00010641"/>
    </source>
</evidence>
<evidence type="ECO:0000313" key="8">
    <source>
        <dbReference type="EMBL" id="HJB41786.1"/>
    </source>
</evidence>
<dbReference type="CDD" id="cd06171">
    <property type="entry name" value="Sigma70_r4"/>
    <property type="match status" value="1"/>
</dbReference>
<organism evidence="8 9">
    <name type="scientific">Candidatus Gemmiger avicola</name>
    <dbReference type="NCBI Taxonomy" id="2838605"/>
    <lineage>
        <taxon>Bacteria</taxon>
        <taxon>Bacillati</taxon>
        <taxon>Bacillota</taxon>
        <taxon>Clostridia</taxon>
        <taxon>Eubacteriales</taxon>
        <taxon>Gemmiger</taxon>
    </lineage>
</organism>
<dbReference type="PANTHER" id="PTHR43133:SF52">
    <property type="entry name" value="ECF RNA POLYMERASE SIGMA FACTOR SIGL"/>
    <property type="match status" value="1"/>
</dbReference>
<dbReference type="GO" id="GO:0006352">
    <property type="term" value="P:DNA-templated transcription initiation"/>
    <property type="evidence" value="ECO:0007669"/>
    <property type="project" value="InterPro"/>
</dbReference>
<keyword evidence="2" id="KW-0805">Transcription regulation</keyword>
<dbReference type="Gene3D" id="1.10.10.10">
    <property type="entry name" value="Winged helix-like DNA-binding domain superfamily/Winged helix DNA-binding domain"/>
    <property type="match status" value="1"/>
</dbReference>
<dbReference type="Proteomes" id="UP000886803">
    <property type="component" value="Unassembled WGS sequence"/>
</dbReference>
<dbReference type="Pfam" id="PF04542">
    <property type="entry name" value="Sigma70_r2"/>
    <property type="match status" value="1"/>
</dbReference>
<dbReference type="InterPro" id="IPR013325">
    <property type="entry name" value="RNA_pol_sigma_r2"/>
</dbReference>
<dbReference type="Pfam" id="PF08281">
    <property type="entry name" value="Sigma70_r4_2"/>
    <property type="match status" value="1"/>
</dbReference>
<protein>
    <submittedName>
        <fullName evidence="8">RNA polymerase sigma factor</fullName>
    </submittedName>
</protein>
<dbReference type="AlphaFoldDB" id="A0A9D2M5F6"/>
<reference evidence="8" key="2">
    <citation type="submission" date="2021-04" db="EMBL/GenBank/DDBJ databases">
        <authorList>
            <person name="Gilroy R."/>
        </authorList>
    </citation>
    <scope>NUCLEOTIDE SEQUENCE</scope>
    <source>
        <strain evidence="8">ChiBcec8-13705</strain>
    </source>
</reference>
<reference evidence="8" key="1">
    <citation type="journal article" date="2021" name="PeerJ">
        <title>Extensive microbial diversity within the chicken gut microbiome revealed by metagenomics and culture.</title>
        <authorList>
            <person name="Gilroy R."/>
            <person name="Ravi A."/>
            <person name="Getino M."/>
            <person name="Pursley I."/>
            <person name="Horton D.L."/>
            <person name="Alikhan N.F."/>
            <person name="Baker D."/>
            <person name="Gharbi K."/>
            <person name="Hall N."/>
            <person name="Watson M."/>
            <person name="Adriaenssens E.M."/>
            <person name="Foster-Nyarko E."/>
            <person name="Jarju S."/>
            <person name="Secka A."/>
            <person name="Antonio M."/>
            <person name="Oren A."/>
            <person name="Chaudhuri R.R."/>
            <person name="La Ragione R."/>
            <person name="Hildebrand F."/>
            <person name="Pallen M.J."/>
        </authorList>
    </citation>
    <scope>NUCLEOTIDE SEQUENCE</scope>
    <source>
        <strain evidence="8">ChiBcec8-13705</strain>
    </source>
</reference>
<evidence type="ECO:0000256" key="4">
    <source>
        <dbReference type="ARBA" id="ARBA00023125"/>
    </source>
</evidence>
<dbReference type="SUPFAM" id="SSF88946">
    <property type="entry name" value="Sigma2 domain of RNA polymerase sigma factors"/>
    <property type="match status" value="1"/>
</dbReference>
<dbReference type="InterPro" id="IPR036388">
    <property type="entry name" value="WH-like_DNA-bd_sf"/>
</dbReference>
<keyword evidence="4" id="KW-0238">DNA-binding</keyword>